<sequence length="335" mass="35711">MAASLSFSPCLRPSAAAQPRQSAPTCTPKFSAPSRSNRRAAVRSTAAAAPAAAAATNGSNGAGAATVSTPTAAETARTIVDLVAHGTLCTIGDDGIPLGTYVSYVLDEAGQPILRLRADAVHTANLKRDPKCSLFVQPGEHPARLLARVTLIGSVEPINEELAQKAADLHNTLHAGGMGVDAPQPADLYFRLAIDRCFYVGQLSGGSAAEVLPGDAYRTAEADPLRTRAAQLTQQMNADRPEDIVRISCHALGEAFEDMAWAEMLWVDRLGVHMRAARQDGSPPRDLRVPFVRPVEEEREARSALTMMAQVAWEAQRPYQPQTVPPPPQQDAARI</sequence>
<dbReference type="Gene3D" id="3.20.180.10">
    <property type="entry name" value="PNP-oxidase-like"/>
    <property type="match status" value="1"/>
</dbReference>
<feature type="compositionally biased region" description="Low complexity" evidence="1">
    <location>
        <begin position="14"/>
        <end position="24"/>
    </location>
</feature>
<dbReference type="GO" id="GO:0005737">
    <property type="term" value="C:cytoplasm"/>
    <property type="evidence" value="ECO:0007669"/>
    <property type="project" value="UniProtKB-ARBA"/>
</dbReference>
<organism evidence="4 5">
    <name type="scientific">Chlorella vulgaris</name>
    <name type="common">Green alga</name>
    <dbReference type="NCBI Taxonomy" id="3077"/>
    <lineage>
        <taxon>Eukaryota</taxon>
        <taxon>Viridiplantae</taxon>
        <taxon>Chlorophyta</taxon>
        <taxon>core chlorophytes</taxon>
        <taxon>Trebouxiophyceae</taxon>
        <taxon>Chlorellales</taxon>
        <taxon>Chlorellaceae</taxon>
        <taxon>Chlorella clade</taxon>
        <taxon>Chlorella</taxon>
    </lineage>
</organism>
<evidence type="ECO:0000259" key="2">
    <source>
        <dbReference type="Pfam" id="PF10615"/>
    </source>
</evidence>
<feature type="region of interest" description="Disordered" evidence="1">
    <location>
        <begin position="14"/>
        <end position="45"/>
    </location>
</feature>
<dbReference type="Pfam" id="PF13883">
    <property type="entry name" value="CREG_beta-barrel"/>
    <property type="match status" value="1"/>
</dbReference>
<evidence type="ECO:0000259" key="3">
    <source>
        <dbReference type="Pfam" id="PF13883"/>
    </source>
</evidence>
<dbReference type="SUPFAM" id="SSF50475">
    <property type="entry name" value="FMN-binding split barrel"/>
    <property type="match status" value="1"/>
</dbReference>
<evidence type="ECO:0000313" key="5">
    <source>
        <dbReference type="Proteomes" id="UP001055712"/>
    </source>
</evidence>
<dbReference type="PANTHER" id="PTHR13343">
    <property type="entry name" value="CREG1 PROTEIN"/>
    <property type="match status" value="1"/>
</dbReference>
<evidence type="ECO:0000256" key="1">
    <source>
        <dbReference type="SAM" id="MobiDB-lite"/>
    </source>
</evidence>
<dbReference type="Gene3D" id="2.30.110.10">
    <property type="entry name" value="Electron Transport, Fmn-binding Protein, Chain A"/>
    <property type="match status" value="1"/>
</dbReference>
<dbReference type="Proteomes" id="UP001055712">
    <property type="component" value="Unassembled WGS sequence"/>
</dbReference>
<feature type="domain" description="CREG-like beta-barrel" evidence="3">
    <location>
        <begin position="71"/>
        <end position="203"/>
    </location>
</feature>
<dbReference type="PANTHER" id="PTHR13343:SF22">
    <property type="entry name" value="GLUTAMYL-TRNA REDUCTASE-BINDING PROTEIN, CHLOROPLASTIC"/>
    <property type="match status" value="1"/>
</dbReference>
<evidence type="ECO:0000313" key="4">
    <source>
        <dbReference type="EMBL" id="KAI3438009.1"/>
    </source>
</evidence>
<reference evidence="4" key="1">
    <citation type="journal article" date="2019" name="Plant J.">
        <title>Chlorella vulgaris genome assembly and annotation reveals the molecular basis for metabolic acclimation to high light conditions.</title>
        <authorList>
            <person name="Cecchin M."/>
            <person name="Marcolungo L."/>
            <person name="Rossato M."/>
            <person name="Girolomoni L."/>
            <person name="Cosentino E."/>
            <person name="Cuine S."/>
            <person name="Li-Beisson Y."/>
            <person name="Delledonne M."/>
            <person name="Ballottari M."/>
        </authorList>
    </citation>
    <scope>NUCLEOTIDE SEQUENCE</scope>
    <source>
        <strain evidence="4">211/11P</strain>
    </source>
</reference>
<dbReference type="InterPro" id="IPR037119">
    <property type="entry name" value="Haem_oxidase_HugZ-like_sf"/>
</dbReference>
<dbReference type="OrthoDB" id="2138282at2759"/>
<accession>A0A9D4Z1K4</accession>
<dbReference type="InterPro" id="IPR055343">
    <property type="entry name" value="CREG_beta-barrel"/>
</dbReference>
<dbReference type="Pfam" id="PF10615">
    <property type="entry name" value="DUF2470"/>
    <property type="match status" value="1"/>
</dbReference>
<dbReference type="InterPro" id="IPR012349">
    <property type="entry name" value="Split_barrel_FMN-bd"/>
</dbReference>
<protein>
    <recommendedName>
        <fullName evidence="6">DUF2470 domain-containing protein</fullName>
    </recommendedName>
</protein>
<feature type="region of interest" description="Disordered" evidence="1">
    <location>
        <begin position="316"/>
        <end position="335"/>
    </location>
</feature>
<dbReference type="EMBL" id="SIDB01000001">
    <property type="protein sequence ID" value="KAI3438009.1"/>
    <property type="molecule type" value="Genomic_DNA"/>
</dbReference>
<gene>
    <name evidence="4" type="ORF">D9Q98_000452</name>
</gene>
<evidence type="ECO:0008006" key="6">
    <source>
        <dbReference type="Google" id="ProtNLM"/>
    </source>
</evidence>
<proteinExistence type="predicted"/>
<feature type="domain" description="DUF2470" evidence="2">
    <location>
        <begin position="230"/>
        <end position="308"/>
    </location>
</feature>
<name>A0A9D4Z1K4_CHLVU</name>
<dbReference type="InterPro" id="IPR019595">
    <property type="entry name" value="DUF2470"/>
</dbReference>
<keyword evidence="5" id="KW-1185">Reference proteome</keyword>
<reference evidence="4" key="2">
    <citation type="submission" date="2020-11" db="EMBL/GenBank/DDBJ databases">
        <authorList>
            <person name="Cecchin M."/>
            <person name="Marcolungo L."/>
            <person name="Rossato M."/>
            <person name="Girolomoni L."/>
            <person name="Cosentino E."/>
            <person name="Cuine S."/>
            <person name="Li-Beisson Y."/>
            <person name="Delledonne M."/>
            <person name="Ballottari M."/>
        </authorList>
    </citation>
    <scope>NUCLEOTIDE SEQUENCE</scope>
    <source>
        <strain evidence="4">211/11P</strain>
        <tissue evidence="4">Whole cell</tissue>
    </source>
</reference>
<dbReference type="AlphaFoldDB" id="A0A9D4Z1K4"/>
<comment type="caution">
    <text evidence="4">The sequence shown here is derived from an EMBL/GenBank/DDBJ whole genome shotgun (WGS) entry which is preliminary data.</text>
</comment>